<protein>
    <recommendedName>
        <fullName evidence="11 12">Multifunctional fusion protein</fullName>
    </recommendedName>
    <domain>
        <recommendedName>
            <fullName evidence="11">Putative thymidine phosphorylase</fullName>
            <ecNumber evidence="11">2.4.2.4</ecNumber>
        </recommendedName>
        <alternativeName>
            <fullName evidence="11">TdRPase</fullName>
        </alternativeName>
    </domain>
    <domain>
        <recommendedName>
            <fullName evidence="12">Ribose 1,5-bisphosphate phosphokinase PhnN</fullName>
            <ecNumber evidence="12">2.7.4.23</ecNumber>
        </recommendedName>
        <alternativeName>
            <fullName evidence="12">Ribose 1,5-bisphosphokinase</fullName>
        </alternativeName>
    </domain>
</protein>
<dbReference type="SUPFAM" id="SSF52418">
    <property type="entry name" value="Nucleoside phosphorylase/phosphoribosyltransferase catalytic domain"/>
    <property type="match status" value="1"/>
</dbReference>
<keyword evidence="6 11" id="KW-0328">Glycosyltransferase</keyword>
<keyword evidence="7 11" id="KW-0808">Transferase</keyword>
<dbReference type="HAMAP" id="MF_00703">
    <property type="entry name" value="Thymid_phosp_2"/>
    <property type="match status" value="1"/>
</dbReference>
<evidence type="ECO:0000256" key="11">
    <source>
        <dbReference type="HAMAP-Rule" id="MF_00703"/>
    </source>
</evidence>
<evidence type="ECO:0000256" key="7">
    <source>
        <dbReference type="ARBA" id="ARBA00022679"/>
    </source>
</evidence>
<comment type="pathway">
    <text evidence="3 12">Metabolic intermediate biosynthesis; 5-phospho-alpha-D-ribose 1-diphosphate biosynthesis; 5-phospho-alpha-D-ribose 1-diphosphate from D-ribose 5-phosphate (route II): step 3/3.</text>
</comment>
<dbReference type="PROSITE" id="PS00647">
    <property type="entry name" value="THYMID_PHOSPHORYLASE"/>
    <property type="match status" value="1"/>
</dbReference>
<dbReference type="PANTHER" id="PTHR10515:SF0">
    <property type="entry name" value="THYMIDINE PHOSPHORYLASE"/>
    <property type="match status" value="1"/>
</dbReference>
<dbReference type="GO" id="GO:0005524">
    <property type="term" value="F:ATP binding"/>
    <property type="evidence" value="ECO:0007669"/>
    <property type="project" value="UniProtKB-KW"/>
</dbReference>
<gene>
    <name evidence="12" type="primary">phnN</name>
    <name evidence="14" type="ORF">LMG31506_04518</name>
</gene>
<dbReference type="InterPro" id="IPR000053">
    <property type="entry name" value="Thymidine/pyrmidine_PPase"/>
</dbReference>
<evidence type="ECO:0000313" key="15">
    <source>
        <dbReference type="Proteomes" id="UP000672934"/>
    </source>
</evidence>
<dbReference type="GO" id="GO:0019634">
    <property type="term" value="P:organic phosphonate metabolic process"/>
    <property type="evidence" value="ECO:0007669"/>
    <property type="project" value="UniProtKB-UniRule"/>
</dbReference>
<dbReference type="InterPro" id="IPR036320">
    <property type="entry name" value="Glycosyl_Trfase_fam3_N_dom_sf"/>
</dbReference>
<dbReference type="InterPro" id="IPR036566">
    <property type="entry name" value="PYNP-like_C_sf"/>
</dbReference>
<evidence type="ECO:0000256" key="3">
    <source>
        <dbReference type="ARBA" id="ARBA00005069"/>
    </source>
</evidence>
<dbReference type="NCBIfam" id="TIGR02322">
    <property type="entry name" value="phosphon_PhnN"/>
    <property type="match status" value="1"/>
</dbReference>
<dbReference type="Gene3D" id="3.90.1170.30">
    <property type="entry name" value="Pyrimidine nucleoside phosphorylase-like, C-terminal domain"/>
    <property type="match status" value="1"/>
</dbReference>
<evidence type="ECO:0000256" key="9">
    <source>
        <dbReference type="ARBA" id="ARBA00022840"/>
    </source>
</evidence>
<dbReference type="Pfam" id="PF00591">
    <property type="entry name" value="Glycos_transf_3"/>
    <property type="match status" value="1"/>
</dbReference>
<dbReference type="GO" id="GO:0006206">
    <property type="term" value="P:pyrimidine nucleobase metabolic process"/>
    <property type="evidence" value="ECO:0007669"/>
    <property type="project" value="InterPro"/>
</dbReference>
<dbReference type="Gene3D" id="1.20.970.10">
    <property type="entry name" value="Transferase, Pyrimidine Nucleoside Phosphorylase, Chain C"/>
    <property type="match status" value="1"/>
</dbReference>
<comment type="similarity">
    <text evidence="11">Belongs to the thymidine/pyrimidine-nucleoside phosphorylase family. Type 2 subfamily.</text>
</comment>
<comment type="catalytic activity">
    <reaction evidence="1 12">
        <text>alpha-D-ribose 1,5-bisphosphate + ATP = 5-phospho-alpha-D-ribose 1-diphosphate + ADP</text>
        <dbReference type="Rhea" id="RHEA:20109"/>
        <dbReference type="ChEBI" id="CHEBI:30616"/>
        <dbReference type="ChEBI" id="CHEBI:58017"/>
        <dbReference type="ChEBI" id="CHEBI:68688"/>
        <dbReference type="ChEBI" id="CHEBI:456216"/>
        <dbReference type="EC" id="2.7.4.23"/>
    </reaction>
</comment>
<evidence type="ECO:0000256" key="5">
    <source>
        <dbReference type="ARBA" id="ARBA00008689"/>
    </source>
</evidence>
<dbReference type="NCBIfam" id="NF003338">
    <property type="entry name" value="PRK04350.1"/>
    <property type="match status" value="1"/>
</dbReference>
<dbReference type="HAMAP" id="MF_00836">
    <property type="entry name" value="PhnN"/>
    <property type="match status" value="1"/>
</dbReference>
<dbReference type="SUPFAM" id="SSF52540">
    <property type="entry name" value="P-loop containing nucleoside triphosphate hydrolases"/>
    <property type="match status" value="1"/>
</dbReference>
<evidence type="ECO:0000256" key="4">
    <source>
        <dbReference type="ARBA" id="ARBA00005935"/>
    </source>
</evidence>
<dbReference type="GO" id="GO:0005829">
    <property type="term" value="C:cytosol"/>
    <property type="evidence" value="ECO:0007669"/>
    <property type="project" value="TreeGrafter"/>
</dbReference>
<dbReference type="InterPro" id="IPR027417">
    <property type="entry name" value="P-loop_NTPase"/>
</dbReference>
<dbReference type="Gene3D" id="3.40.50.300">
    <property type="entry name" value="P-loop containing nucleotide triphosphate hydrolases"/>
    <property type="match status" value="1"/>
</dbReference>
<dbReference type="GO" id="GO:0033863">
    <property type="term" value="F:ribose 1,5-bisphosphate phosphokinase activity"/>
    <property type="evidence" value="ECO:0007669"/>
    <property type="project" value="UniProtKB-UniRule"/>
</dbReference>
<name>A0A916N676_9BURK</name>
<keyword evidence="8 12" id="KW-0547">Nucleotide-binding</keyword>
<keyword evidence="15" id="KW-1185">Reference proteome</keyword>
<accession>A0A916N676</accession>
<comment type="function">
    <text evidence="2 12">Catalyzes the phosphorylation of ribose 1,5-bisphosphate to 5-phospho-D-ribosyl alpha-1-diphosphate (PRPP).</text>
</comment>
<evidence type="ECO:0000256" key="10">
    <source>
        <dbReference type="ARBA" id="ARBA00048550"/>
    </source>
</evidence>
<comment type="caution">
    <text evidence="14">The sequence shown here is derived from an EMBL/GenBank/DDBJ whole genome shotgun (WGS) entry which is preliminary data.</text>
</comment>
<dbReference type="Proteomes" id="UP000672934">
    <property type="component" value="Unassembled WGS sequence"/>
</dbReference>
<dbReference type="Gene3D" id="3.40.1030.10">
    <property type="entry name" value="Nucleoside phosphorylase/phosphoribosyltransferase catalytic domain"/>
    <property type="match status" value="1"/>
</dbReference>
<comment type="similarity">
    <text evidence="12">Belongs to the ribose 1,5-bisphosphokinase family.</text>
</comment>
<reference evidence="14" key="1">
    <citation type="submission" date="2021-03" db="EMBL/GenBank/DDBJ databases">
        <authorList>
            <person name="Peeters C."/>
        </authorList>
    </citation>
    <scope>NUCLEOTIDE SEQUENCE</scope>
    <source>
        <strain evidence="14">LMG 31506</strain>
    </source>
</reference>
<dbReference type="GO" id="GO:0006213">
    <property type="term" value="P:pyrimidine nucleoside metabolic process"/>
    <property type="evidence" value="ECO:0007669"/>
    <property type="project" value="InterPro"/>
</dbReference>
<proteinExistence type="inferred from homology"/>
<dbReference type="SMART" id="SM00941">
    <property type="entry name" value="PYNP_C"/>
    <property type="match status" value="1"/>
</dbReference>
<dbReference type="EMBL" id="CAJPUY010000018">
    <property type="protein sequence ID" value="CAG2152040.1"/>
    <property type="molecule type" value="Genomic_DNA"/>
</dbReference>
<evidence type="ECO:0000256" key="1">
    <source>
        <dbReference type="ARBA" id="ARBA00000373"/>
    </source>
</evidence>
<dbReference type="InterPro" id="IPR012699">
    <property type="entry name" value="PhnN"/>
</dbReference>
<dbReference type="InterPro" id="IPR013102">
    <property type="entry name" value="PYNP_C"/>
</dbReference>
<evidence type="ECO:0000259" key="13">
    <source>
        <dbReference type="SMART" id="SM00941"/>
    </source>
</evidence>
<feature type="binding site" evidence="12">
    <location>
        <begin position="12"/>
        <end position="19"/>
    </location>
    <ligand>
        <name>ATP</name>
        <dbReference type="ChEBI" id="CHEBI:30616"/>
    </ligand>
</feature>
<dbReference type="InterPro" id="IPR017872">
    <property type="entry name" value="Pyrmidine_PPase_CS"/>
</dbReference>
<dbReference type="GO" id="GO:0009032">
    <property type="term" value="F:thymidine phosphorylase activity"/>
    <property type="evidence" value="ECO:0007669"/>
    <property type="project" value="UniProtKB-UniRule"/>
</dbReference>
<evidence type="ECO:0000256" key="12">
    <source>
        <dbReference type="HAMAP-Rule" id="MF_00836"/>
    </source>
</evidence>
<dbReference type="SUPFAM" id="SSF54680">
    <property type="entry name" value="Pyrimidine nucleoside phosphorylase C-terminal domain"/>
    <property type="match status" value="1"/>
</dbReference>
<evidence type="ECO:0000313" key="14">
    <source>
        <dbReference type="EMBL" id="CAG2152040.1"/>
    </source>
</evidence>
<dbReference type="PANTHER" id="PTHR10515">
    <property type="entry name" value="THYMIDINE PHOSPHORYLASE"/>
    <property type="match status" value="1"/>
</dbReference>
<dbReference type="InterPro" id="IPR028579">
    <property type="entry name" value="Thym_Pase_Put"/>
</dbReference>
<dbReference type="AlphaFoldDB" id="A0A916N676"/>
<feature type="domain" description="Pyrimidine nucleoside phosphorylase C-terminal" evidence="13">
    <location>
        <begin position="525"/>
        <end position="592"/>
    </location>
</feature>
<dbReference type="Pfam" id="PF07831">
    <property type="entry name" value="PYNP_C"/>
    <property type="match status" value="1"/>
</dbReference>
<dbReference type="InterPro" id="IPR035902">
    <property type="entry name" value="Nuc_phospho_transferase"/>
</dbReference>
<organism evidence="14 15">
    <name type="scientific">Cupriavidus yeoncheonensis</name>
    <dbReference type="NCBI Taxonomy" id="1462994"/>
    <lineage>
        <taxon>Bacteria</taxon>
        <taxon>Pseudomonadati</taxon>
        <taxon>Pseudomonadota</taxon>
        <taxon>Betaproteobacteria</taxon>
        <taxon>Burkholderiales</taxon>
        <taxon>Burkholderiaceae</taxon>
        <taxon>Cupriavidus</taxon>
    </lineage>
</organism>
<comment type="similarity">
    <text evidence="4">In the N-terminal section; belongs to the ribose 1,5-bisphosphokinase family.</text>
</comment>
<evidence type="ECO:0000256" key="8">
    <source>
        <dbReference type="ARBA" id="ARBA00022741"/>
    </source>
</evidence>
<dbReference type="EC" id="2.7.4.23" evidence="12"/>
<dbReference type="GO" id="GO:0004645">
    <property type="term" value="F:1,4-alpha-oligoglucan phosphorylase activity"/>
    <property type="evidence" value="ECO:0007669"/>
    <property type="project" value="InterPro"/>
</dbReference>
<dbReference type="SUPFAM" id="SSF47648">
    <property type="entry name" value="Nucleoside phosphorylase/phosphoribosyltransferase N-terminal domain"/>
    <property type="match status" value="1"/>
</dbReference>
<evidence type="ECO:0000256" key="2">
    <source>
        <dbReference type="ARBA" id="ARBA00002554"/>
    </source>
</evidence>
<comment type="similarity">
    <text evidence="5">In the C-terminal section; belongs to the thymidine/pyrimidine-nucleoside phosphorylase family. Type 2 subfamily.</text>
</comment>
<evidence type="ECO:0000256" key="6">
    <source>
        <dbReference type="ARBA" id="ARBA00022676"/>
    </source>
</evidence>
<dbReference type="InterPro" id="IPR000312">
    <property type="entry name" value="Glycosyl_Trfase_fam3"/>
</dbReference>
<keyword evidence="9 12" id="KW-0067">ATP-binding</keyword>
<dbReference type="RefSeq" id="WP_211949418.1">
    <property type="nucleotide sequence ID" value="NZ_CAJPUY010000018.1"/>
</dbReference>
<dbReference type="GO" id="GO:0006015">
    <property type="term" value="P:5-phosphoribose 1-diphosphate biosynthetic process"/>
    <property type="evidence" value="ECO:0007669"/>
    <property type="project" value="UniProtKB-UniRule"/>
</dbReference>
<comment type="catalytic activity">
    <reaction evidence="10 11">
        <text>thymidine + phosphate = 2-deoxy-alpha-D-ribose 1-phosphate + thymine</text>
        <dbReference type="Rhea" id="RHEA:16037"/>
        <dbReference type="ChEBI" id="CHEBI:17748"/>
        <dbReference type="ChEBI" id="CHEBI:17821"/>
        <dbReference type="ChEBI" id="CHEBI:43474"/>
        <dbReference type="ChEBI" id="CHEBI:57259"/>
        <dbReference type="EC" id="2.4.2.4"/>
    </reaction>
</comment>
<sequence length="600" mass="63415">MKETGTFFLVVGPSGAGKDSLIDGARAALDSSEYVFARRVITRPSGSPGEDHEGVAEAEFTERERNGEFLVTWNAHGLRYGLPQWLVGLLEAGKHVVANGSRGVIAMLARQLPRFVVVNVTAPHEVLAQRIAARGRESGDEVLRRVARQAAPMPDGVRCVTVSNDSTLDLGVARFTDALKHGAGSVAQPASRRHLAAKLDGQSLDEGAYEAILRDAIAGRYTEQELTAFLTAATRSLDDGEVVALARARTRFTPRIAWNEPIVVDKHSMGGVPGSRITLIVVPIVAAYGLAMPKTSSRAITSAAGTADAMETIARVDLTHDDVRRCVAEARACIAWNGRMNHSVIDDVMNAITRPLGLDSRRWAVASILSKKATAGATHVIVDIPYGPQTKLSTRADAQALASLFEEVGKGLGLHVRACVTDGTRPIGRGIGPALEVRDVRLVLDNHPDAPADLREKALRFAGEIIAFDPRVESPAQGMRIATTLLDDGNARAAFDRIAAAQGIRPDPVAPGPHTHLAIASVAGRVGAINGWQISGIARTAGAPRRAGAGIDLLCTIGESVAAGEPLYRIHAESAEELAAAVAMTRPAGECPGAVRVDPD</sequence>
<dbReference type="EC" id="2.4.2.4" evidence="11"/>